<keyword evidence="2" id="KW-1185">Reference proteome</keyword>
<dbReference type="EMBL" id="VUJX02000013">
    <property type="protein sequence ID" value="KAL0929858.1"/>
    <property type="molecule type" value="Genomic_DNA"/>
</dbReference>
<protein>
    <submittedName>
        <fullName evidence="1">Uncharacterized protein</fullName>
    </submittedName>
</protein>
<evidence type="ECO:0000313" key="2">
    <source>
        <dbReference type="Proteomes" id="UP000805649"/>
    </source>
</evidence>
<reference evidence="1 2" key="1">
    <citation type="journal article" date="2020" name="Phytopathology">
        <title>Genome Sequence Resources of Colletotrichum truncatum, C. plurivorum, C. musicola, and C. sojae: Four Species Pathogenic to Soybean (Glycine max).</title>
        <authorList>
            <person name="Rogerio F."/>
            <person name="Boufleur T.R."/>
            <person name="Ciampi-Guillardi M."/>
            <person name="Sukno S.A."/>
            <person name="Thon M.R."/>
            <person name="Massola Junior N.S."/>
            <person name="Baroncelli R."/>
        </authorList>
    </citation>
    <scope>NUCLEOTIDE SEQUENCE [LARGE SCALE GENOMIC DNA]</scope>
    <source>
        <strain evidence="1 2">CMES1059</strain>
    </source>
</reference>
<name>A0ACC3YDE0_COLTU</name>
<accession>A0ACC3YDE0</accession>
<comment type="caution">
    <text evidence="1">The sequence shown here is derived from an EMBL/GenBank/DDBJ whole genome shotgun (WGS) entry which is preliminary data.</text>
</comment>
<dbReference type="Proteomes" id="UP000805649">
    <property type="component" value="Unassembled WGS sequence"/>
</dbReference>
<evidence type="ECO:0000313" key="1">
    <source>
        <dbReference type="EMBL" id="KAL0929858.1"/>
    </source>
</evidence>
<sequence length="397" mass="45405">MSSGQDRGRPLGSGAGAKRKAEEDYSDNAHTKKSRQRIDKMTEKQKALDRSKKSINQQKSRKLKALRAKSSYISASADERAALEAREIQQVDARYFLKGNHPDQLLAQMTGPVSSSSYNIVDDDEDEAWEDIPLNEIDEATQENLDGVEGMLNFDVDLDNQLPTINVAEQSNAIIDKMIQENQIREYQFFRDTWEMTLEILYIKVKRLNSNPAFTLAAMEDYGFIRPGFKFPVAGDIFTKEEVLLWFALAKYWHLNRLSKKKKIRLVLNSSVKKKKTQFALAHRPAIKIQGSLFTTAQRRYASTPKPSVKAMFSKISDSMIKKGVWELLGPAEVWEEFTALDKTANILSAMDKKFSAILKLIPFFLKLDLARDKAPYNWRQVHELAQKLTRLLDFSL</sequence>
<proteinExistence type="predicted"/>
<gene>
    <name evidence="1" type="ORF">CTRU02_215067</name>
</gene>
<organism evidence="1 2">
    <name type="scientific">Colletotrichum truncatum</name>
    <name type="common">Anthracnose fungus</name>
    <name type="synonym">Colletotrichum capsici</name>
    <dbReference type="NCBI Taxonomy" id="5467"/>
    <lineage>
        <taxon>Eukaryota</taxon>
        <taxon>Fungi</taxon>
        <taxon>Dikarya</taxon>
        <taxon>Ascomycota</taxon>
        <taxon>Pezizomycotina</taxon>
        <taxon>Sordariomycetes</taxon>
        <taxon>Hypocreomycetidae</taxon>
        <taxon>Glomerellales</taxon>
        <taxon>Glomerellaceae</taxon>
        <taxon>Colletotrichum</taxon>
        <taxon>Colletotrichum truncatum species complex</taxon>
    </lineage>
</organism>